<keyword evidence="4" id="KW-1185">Reference proteome</keyword>
<dbReference type="EMBL" id="CARXXK010001804">
    <property type="protein sequence ID" value="CAI6377564.1"/>
    <property type="molecule type" value="Genomic_DNA"/>
</dbReference>
<sequence>MKAVNPKITSFFTSKGNLGVKRPCEDEDSDSENSKNNQPQVPICNDVISTDISLFVNRRLSDEEKLLVLKNVWKPQKNYDFPLLELNKGRSLKFQYAWLDKYSWLAYSKALNGAFCKYCVVFAGNTGGVGNQPLGNLVISPFQQYKNAHRTLGIHQAREYHIASVTDSEHFIRIKENNQPTIVEKIDSNRRAKIIENRKRLIPIIECVLLCGREEIPLRGHSDYGRIIVDDDHDGSREGNFRAILKYRAKGDQFLKNILEGPGKRNKYISPIIQNKIIESCNKIIIKKIVAKVNSAKCFSILADETTDISTKEQLSLTVRYIDDDAILHEDFLQFYVIESLTGSDLASSILNALSSCGIDCDFLYGQGYDGASNMSGKYNGVQTVIRQKYPKALYLHCAAHSLNLAVSTSCNIKSIRNCLGVVEKLYVFFNTPKRQNVLISEIEKSDTEFRVKTLKRLCVTRWVEKYDSLNDFYELFPVVVKALDTICSEWSDTTDASILKKCILDSEFLIALSVTKLLFSFGLPLCK</sequence>
<dbReference type="Proteomes" id="UP001160148">
    <property type="component" value="Unassembled WGS sequence"/>
</dbReference>
<accession>A0AAV0Y9D9</accession>
<feature type="domain" description="DUF4371" evidence="2">
    <location>
        <begin position="230"/>
        <end position="381"/>
    </location>
</feature>
<evidence type="ECO:0000313" key="4">
    <source>
        <dbReference type="Proteomes" id="UP001160148"/>
    </source>
</evidence>
<dbReference type="AlphaFoldDB" id="A0AAV0Y9D9"/>
<dbReference type="PANTHER" id="PTHR45749:SF37">
    <property type="entry name" value="OS05G0311600 PROTEIN"/>
    <property type="match status" value="1"/>
</dbReference>
<evidence type="ECO:0000313" key="3">
    <source>
        <dbReference type="EMBL" id="CAI6377564.1"/>
    </source>
</evidence>
<dbReference type="Pfam" id="PF14291">
    <property type="entry name" value="DUF4371"/>
    <property type="match status" value="1"/>
</dbReference>
<gene>
    <name evidence="3" type="ORF">MEUPH1_LOCUS30802</name>
</gene>
<name>A0AAV0Y9D9_9HEMI</name>
<feature type="region of interest" description="Disordered" evidence="1">
    <location>
        <begin position="21"/>
        <end position="40"/>
    </location>
</feature>
<dbReference type="SUPFAM" id="SSF53098">
    <property type="entry name" value="Ribonuclease H-like"/>
    <property type="match status" value="1"/>
</dbReference>
<dbReference type="InterPro" id="IPR025398">
    <property type="entry name" value="DUF4371"/>
</dbReference>
<dbReference type="InterPro" id="IPR012337">
    <property type="entry name" value="RNaseH-like_sf"/>
</dbReference>
<organism evidence="3 4">
    <name type="scientific">Macrosiphum euphorbiae</name>
    <name type="common">potato aphid</name>
    <dbReference type="NCBI Taxonomy" id="13131"/>
    <lineage>
        <taxon>Eukaryota</taxon>
        <taxon>Metazoa</taxon>
        <taxon>Ecdysozoa</taxon>
        <taxon>Arthropoda</taxon>
        <taxon>Hexapoda</taxon>
        <taxon>Insecta</taxon>
        <taxon>Pterygota</taxon>
        <taxon>Neoptera</taxon>
        <taxon>Paraneoptera</taxon>
        <taxon>Hemiptera</taxon>
        <taxon>Sternorrhyncha</taxon>
        <taxon>Aphidomorpha</taxon>
        <taxon>Aphidoidea</taxon>
        <taxon>Aphididae</taxon>
        <taxon>Macrosiphini</taxon>
        <taxon>Macrosiphum</taxon>
    </lineage>
</organism>
<evidence type="ECO:0000256" key="1">
    <source>
        <dbReference type="SAM" id="MobiDB-lite"/>
    </source>
</evidence>
<proteinExistence type="predicted"/>
<evidence type="ECO:0000259" key="2">
    <source>
        <dbReference type="Pfam" id="PF14291"/>
    </source>
</evidence>
<comment type="caution">
    <text evidence="3">The sequence shown here is derived from an EMBL/GenBank/DDBJ whole genome shotgun (WGS) entry which is preliminary data.</text>
</comment>
<protein>
    <recommendedName>
        <fullName evidence="2">DUF4371 domain-containing protein</fullName>
    </recommendedName>
</protein>
<dbReference type="PANTHER" id="PTHR45749">
    <property type="match status" value="1"/>
</dbReference>
<reference evidence="3 4" key="1">
    <citation type="submission" date="2023-01" db="EMBL/GenBank/DDBJ databases">
        <authorList>
            <person name="Whitehead M."/>
        </authorList>
    </citation>
    <scope>NUCLEOTIDE SEQUENCE [LARGE SCALE GENOMIC DNA]</scope>
</reference>